<name>A0ABU2HY13_9RHOB</name>
<evidence type="ECO:0000256" key="1">
    <source>
        <dbReference type="ARBA" id="ARBA00023004"/>
    </source>
</evidence>
<keyword evidence="2" id="KW-0456">Lyase</keyword>
<evidence type="ECO:0000259" key="4">
    <source>
        <dbReference type="Pfam" id="PF04412"/>
    </source>
</evidence>
<dbReference type="PIRSF" id="PIRSF036630">
    <property type="entry name" value="UCP036630"/>
    <property type="match status" value="1"/>
</dbReference>
<dbReference type="InterPro" id="IPR002840">
    <property type="entry name" value="PMDh-S-like_dom"/>
</dbReference>
<dbReference type="Pfam" id="PF01989">
    <property type="entry name" value="AcnX_swivel_put"/>
    <property type="match status" value="1"/>
</dbReference>
<feature type="domain" description="Phosphomevalonate dehydratase large subunit-like" evidence="4">
    <location>
        <begin position="149"/>
        <end position="543"/>
    </location>
</feature>
<dbReference type="RefSeq" id="WP_311161746.1">
    <property type="nucleotide sequence ID" value="NZ_JAVQLW010000003.1"/>
</dbReference>
<organism evidence="5 6">
    <name type="scientific">Paracoccus aurantius</name>
    <dbReference type="NCBI Taxonomy" id="3073814"/>
    <lineage>
        <taxon>Bacteria</taxon>
        <taxon>Pseudomonadati</taxon>
        <taxon>Pseudomonadota</taxon>
        <taxon>Alphaproteobacteria</taxon>
        <taxon>Rhodobacterales</taxon>
        <taxon>Paracoccaceae</taxon>
        <taxon>Paracoccus</taxon>
    </lineage>
</organism>
<evidence type="ECO:0000256" key="2">
    <source>
        <dbReference type="ARBA" id="ARBA00023239"/>
    </source>
</evidence>
<keyword evidence="1" id="KW-0408">Iron</keyword>
<comment type="caution">
    <text evidence="5">The sequence shown here is derived from an EMBL/GenBank/DDBJ whole genome shotgun (WGS) entry which is preliminary data.</text>
</comment>
<dbReference type="InterPro" id="IPR012047">
    <property type="entry name" value="AcnX"/>
</dbReference>
<dbReference type="InterPro" id="IPR007506">
    <property type="entry name" value="PMDh-L-like_dom"/>
</dbReference>
<sequence>MTDRAHRILDGTAQGPVLALSEPLSFWGGVDPETGRIIDAHHPQHGALLTGRIVLMPTSRGSCSGSGVILDLVLSGKGPAAIIFSDAEDVATLGALIADRLFSRKLPVLRVSFEIMARLAGQASLRIDRDAIRSDMPDLPIDAAAHDGLELSDGDQAILAGRDGEAAALSMQIICEVARLQGARRLTDISRGHIDGCIYAHPANLIFAERMADLGAKVRVPTTINAISVDRQNWQRQGVPPGFGGPASRLADAYVRMGCRPTFTCAPYILDDRPQRDEAIAWAESNAVIFANSVLGARTPKHPDFLDLCMAVTGRAPLSGVYLDEGRKARRIVEVELPAGVDDAFWPMLGYLSGLKSPDRIPLLRGVAEAKPAQDDLKALCAAFGTTSAAPMLHVADVTPEADDAAAADADHVRITRAELAQAWQRLNDGPEEIDLIAIGSPHASLAECRALAKGVQGQKVAIRVIVTVGRQVVTSARSDGTLAALEASGVTVIPDLCWCSITEPVFPVESRSVMTNSGKYAHYGPGLSGRSVRLGSLRDCIRAALTGHAPHTLPCWLEQGPKTSQN</sequence>
<evidence type="ECO:0000313" key="5">
    <source>
        <dbReference type="EMBL" id="MDS9469189.1"/>
    </source>
</evidence>
<dbReference type="PANTHER" id="PTHR36577">
    <property type="entry name" value="DUF521 DOMAIN PROTEIN (AFU_ORTHOLOGUE AFUA_6G00490)"/>
    <property type="match status" value="1"/>
</dbReference>
<evidence type="ECO:0000259" key="3">
    <source>
        <dbReference type="Pfam" id="PF01989"/>
    </source>
</evidence>
<reference evidence="6" key="1">
    <citation type="submission" date="2023-07" db="EMBL/GenBank/DDBJ databases">
        <title>Paracoccus sp. MBLB3053 whole genome sequence.</title>
        <authorList>
            <person name="Hwang C.Y."/>
            <person name="Cho E.-S."/>
            <person name="Seo M.-J."/>
        </authorList>
    </citation>
    <scope>NUCLEOTIDE SEQUENCE [LARGE SCALE GENOMIC DNA]</scope>
    <source>
        <strain evidence="6">MBLB3053</strain>
    </source>
</reference>
<dbReference type="EMBL" id="JAVQLW010000003">
    <property type="protein sequence ID" value="MDS9469189.1"/>
    <property type="molecule type" value="Genomic_DNA"/>
</dbReference>
<dbReference type="Proteomes" id="UP001269144">
    <property type="component" value="Unassembled WGS sequence"/>
</dbReference>
<protein>
    <submittedName>
        <fullName evidence="5">Aconitase family protein</fullName>
    </submittedName>
</protein>
<evidence type="ECO:0000313" key="6">
    <source>
        <dbReference type="Proteomes" id="UP001269144"/>
    </source>
</evidence>
<dbReference type="PANTHER" id="PTHR36577:SF3">
    <property type="entry name" value="DUF521 DOMAIN PROTEIN (AFU_ORTHOLOGUE AFUA_6G00490)"/>
    <property type="match status" value="1"/>
</dbReference>
<dbReference type="CDD" id="cd01356">
    <property type="entry name" value="AcnX_swivel"/>
    <property type="match status" value="1"/>
</dbReference>
<dbReference type="CDD" id="cd01355">
    <property type="entry name" value="AcnX"/>
    <property type="match status" value="1"/>
</dbReference>
<accession>A0ABU2HY13</accession>
<dbReference type="Gene3D" id="3.50.30.10">
    <property type="entry name" value="Phosphohistidine domain"/>
    <property type="match status" value="1"/>
</dbReference>
<dbReference type="Pfam" id="PF04412">
    <property type="entry name" value="AcnX"/>
    <property type="match status" value="1"/>
</dbReference>
<keyword evidence="6" id="KW-1185">Reference proteome</keyword>
<proteinExistence type="predicted"/>
<gene>
    <name evidence="5" type="ORF">RGQ15_16635</name>
</gene>
<dbReference type="SUPFAM" id="SSF52016">
    <property type="entry name" value="LeuD/IlvD-like"/>
    <property type="match status" value="1"/>
</dbReference>
<feature type="domain" description="Phosphomevalonate dehydratase small subunit-like" evidence="3">
    <location>
        <begin position="24"/>
        <end position="99"/>
    </location>
</feature>